<sequence>GRQSYYNSSQQAYSSIQHQDRCTAAGLSPGDLADVLWALAELQLQVPIAWLDEALRALTYTPSPAAAAAAPGAAAPPAAAAPALAAAAVAPAVSVRGAAQAEQCEAGRSAPALLTRSSSSGGVLGSSSSSDGDTGSGDGGGSSSGAGGGLAALTGVQLTSVA</sequence>
<feature type="non-terminal residue" evidence="2">
    <location>
        <position position="1"/>
    </location>
</feature>
<protein>
    <submittedName>
        <fullName evidence="2">Uncharacterized protein</fullName>
    </submittedName>
</protein>
<proteinExistence type="predicted"/>
<feature type="compositionally biased region" description="Low complexity" evidence="1">
    <location>
        <begin position="117"/>
        <end position="133"/>
    </location>
</feature>
<accession>A0AAD3HR00</accession>
<feature type="region of interest" description="Disordered" evidence="1">
    <location>
        <begin position="116"/>
        <end position="162"/>
    </location>
</feature>
<keyword evidence="3" id="KW-1185">Reference proteome</keyword>
<dbReference type="EMBL" id="BMAR01000033">
    <property type="protein sequence ID" value="GFR49923.1"/>
    <property type="molecule type" value="Genomic_DNA"/>
</dbReference>
<evidence type="ECO:0000256" key="1">
    <source>
        <dbReference type="SAM" id="MobiDB-lite"/>
    </source>
</evidence>
<evidence type="ECO:0000313" key="3">
    <source>
        <dbReference type="Proteomes" id="UP001054857"/>
    </source>
</evidence>
<gene>
    <name evidence="2" type="ORF">Agub_g11943</name>
</gene>
<feature type="compositionally biased region" description="Gly residues" evidence="1">
    <location>
        <begin position="134"/>
        <end position="150"/>
    </location>
</feature>
<dbReference type="Proteomes" id="UP001054857">
    <property type="component" value="Unassembled WGS sequence"/>
</dbReference>
<dbReference type="AlphaFoldDB" id="A0AAD3HR00"/>
<organism evidence="2 3">
    <name type="scientific">Astrephomene gubernaculifera</name>
    <dbReference type="NCBI Taxonomy" id="47775"/>
    <lineage>
        <taxon>Eukaryota</taxon>
        <taxon>Viridiplantae</taxon>
        <taxon>Chlorophyta</taxon>
        <taxon>core chlorophytes</taxon>
        <taxon>Chlorophyceae</taxon>
        <taxon>CS clade</taxon>
        <taxon>Chlamydomonadales</taxon>
        <taxon>Astrephomenaceae</taxon>
        <taxon>Astrephomene</taxon>
    </lineage>
</organism>
<evidence type="ECO:0000313" key="2">
    <source>
        <dbReference type="EMBL" id="GFR49923.1"/>
    </source>
</evidence>
<feature type="non-terminal residue" evidence="2">
    <location>
        <position position="162"/>
    </location>
</feature>
<name>A0AAD3HR00_9CHLO</name>
<reference evidence="2 3" key="1">
    <citation type="journal article" date="2021" name="Sci. Rep.">
        <title>Genome sequencing of the multicellular alga Astrephomene provides insights into convergent evolution of germ-soma differentiation.</title>
        <authorList>
            <person name="Yamashita S."/>
            <person name="Yamamoto K."/>
            <person name="Matsuzaki R."/>
            <person name="Suzuki S."/>
            <person name="Yamaguchi H."/>
            <person name="Hirooka S."/>
            <person name="Minakuchi Y."/>
            <person name="Miyagishima S."/>
            <person name="Kawachi M."/>
            <person name="Toyoda A."/>
            <person name="Nozaki H."/>
        </authorList>
    </citation>
    <scope>NUCLEOTIDE SEQUENCE [LARGE SCALE GENOMIC DNA]</scope>
    <source>
        <strain evidence="2 3">NIES-4017</strain>
    </source>
</reference>
<comment type="caution">
    <text evidence="2">The sequence shown here is derived from an EMBL/GenBank/DDBJ whole genome shotgun (WGS) entry which is preliminary data.</text>
</comment>